<accession>A0A485B905</accession>
<feature type="DNA-binding region" description="OmpR/PhoB-type" evidence="2">
    <location>
        <begin position="10"/>
        <end position="113"/>
    </location>
</feature>
<dbReference type="CDD" id="cd00383">
    <property type="entry name" value="trans_reg_C"/>
    <property type="match status" value="1"/>
</dbReference>
<dbReference type="EMBL" id="CAADJG010000002">
    <property type="protein sequence ID" value="VFS69674.1"/>
    <property type="molecule type" value="Genomic_DNA"/>
</dbReference>
<dbReference type="PROSITE" id="PS51755">
    <property type="entry name" value="OMPR_PHOB"/>
    <property type="match status" value="1"/>
</dbReference>
<dbReference type="GO" id="GO:0000160">
    <property type="term" value="P:phosphorelay signal transduction system"/>
    <property type="evidence" value="ECO:0007669"/>
    <property type="project" value="InterPro"/>
</dbReference>
<reference evidence="5 6" key="1">
    <citation type="submission" date="2019-03" db="EMBL/GenBank/DDBJ databases">
        <authorList>
            <consortium name="Pathogen Informatics"/>
        </authorList>
    </citation>
    <scope>NUCLEOTIDE SEQUENCE [LARGE SCALE GENOMIC DNA]</scope>
    <source>
        <strain evidence="5 6">NCTC13038</strain>
    </source>
</reference>
<evidence type="ECO:0000256" key="1">
    <source>
        <dbReference type="ARBA" id="ARBA00023125"/>
    </source>
</evidence>
<dbReference type="AlphaFoldDB" id="A0A485B905"/>
<evidence type="ECO:0000313" key="6">
    <source>
        <dbReference type="Proteomes" id="UP000332594"/>
    </source>
</evidence>
<evidence type="ECO:0000256" key="2">
    <source>
        <dbReference type="PROSITE-ProRule" id="PRU01091"/>
    </source>
</evidence>
<name>A0A485B905_RAOTE</name>
<evidence type="ECO:0000256" key="3">
    <source>
        <dbReference type="SAM" id="Phobius"/>
    </source>
</evidence>
<evidence type="ECO:0000313" key="5">
    <source>
        <dbReference type="EMBL" id="VFS69674.1"/>
    </source>
</evidence>
<feature type="transmembrane region" description="Helical" evidence="3">
    <location>
        <begin position="139"/>
        <end position="164"/>
    </location>
</feature>
<dbReference type="InterPro" id="IPR001867">
    <property type="entry name" value="OmpR/PhoB-type_DNA-bd"/>
</dbReference>
<dbReference type="GO" id="GO:0006355">
    <property type="term" value="P:regulation of DNA-templated transcription"/>
    <property type="evidence" value="ECO:0007669"/>
    <property type="project" value="InterPro"/>
</dbReference>
<dbReference type="SMART" id="SM00862">
    <property type="entry name" value="Trans_reg_C"/>
    <property type="match status" value="1"/>
</dbReference>
<dbReference type="RefSeq" id="WP_134525518.1">
    <property type="nucleotide sequence ID" value="NZ_BJNO01000002.1"/>
</dbReference>
<proteinExistence type="predicted"/>
<keyword evidence="3" id="KW-1133">Transmembrane helix</keyword>
<evidence type="ECO:0000259" key="4">
    <source>
        <dbReference type="PROSITE" id="PS51755"/>
    </source>
</evidence>
<gene>
    <name evidence="5" type="ORF">NCTC13038_01856</name>
</gene>
<keyword evidence="3" id="KW-0812">Transmembrane</keyword>
<dbReference type="SUPFAM" id="SSF46894">
    <property type="entry name" value="C-terminal effector domain of the bipartite response regulators"/>
    <property type="match status" value="1"/>
</dbReference>
<dbReference type="InterPro" id="IPR036388">
    <property type="entry name" value="WH-like_DNA-bd_sf"/>
</dbReference>
<organism evidence="5 6">
    <name type="scientific">Raoultella terrigena</name>
    <name type="common">Klebsiella terrigena</name>
    <dbReference type="NCBI Taxonomy" id="577"/>
    <lineage>
        <taxon>Bacteria</taxon>
        <taxon>Pseudomonadati</taxon>
        <taxon>Pseudomonadota</taxon>
        <taxon>Gammaproteobacteria</taxon>
        <taxon>Enterobacterales</taxon>
        <taxon>Enterobacteriaceae</taxon>
        <taxon>Klebsiella/Raoultella group</taxon>
        <taxon>Raoultella</taxon>
    </lineage>
</organism>
<dbReference type="Gene3D" id="1.10.10.10">
    <property type="entry name" value="Winged helix-like DNA-binding domain superfamily/Winged helix DNA-binding domain"/>
    <property type="match status" value="1"/>
</dbReference>
<dbReference type="InterPro" id="IPR016032">
    <property type="entry name" value="Sig_transdc_resp-reg_C-effctor"/>
</dbReference>
<protein>
    <submittedName>
        <fullName evidence="5">DNA-binding transcriptional activator CadC</fullName>
    </submittedName>
</protein>
<sequence>MKKPLSLSDIESMVIGDKFEFLPLLRELRVLETQENAILHSTASQCLLLLLCHQGQILTREELIEFAWGEKASNFVTNHTFYQTISVLRKALVALGCDDIIITVPRKGLTVGAGIKISTIYSVAASKKIYNTGSNSHTWYSFLSAKFLFTIAGIMLCTGMVLVVTKTNTDPFSFYQDYSLGKCIIKFSDSRKVTFDSSIVNRLGINCEDGNKTVFITVNEDIRRDSAIVCDTFNRDKQDCHTIRMIR</sequence>
<keyword evidence="3" id="KW-0472">Membrane</keyword>
<dbReference type="Pfam" id="PF00486">
    <property type="entry name" value="Trans_reg_C"/>
    <property type="match status" value="1"/>
</dbReference>
<dbReference type="GO" id="GO:0003677">
    <property type="term" value="F:DNA binding"/>
    <property type="evidence" value="ECO:0007669"/>
    <property type="project" value="UniProtKB-UniRule"/>
</dbReference>
<feature type="domain" description="OmpR/PhoB-type" evidence="4">
    <location>
        <begin position="10"/>
        <end position="113"/>
    </location>
</feature>
<dbReference type="Proteomes" id="UP000332594">
    <property type="component" value="Unassembled WGS sequence"/>
</dbReference>
<keyword evidence="1 2" id="KW-0238">DNA-binding</keyword>